<dbReference type="InterPro" id="IPR013328">
    <property type="entry name" value="6PGD_dom2"/>
</dbReference>
<dbReference type="GO" id="GO:0016491">
    <property type="term" value="F:oxidoreductase activity"/>
    <property type="evidence" value="ECO:0007669"/>
    <property type="project" value="UniProtKB-KW"/>
</dbReference>
<dbReference type="EMBL" id="JBHTMB010000221">
    <property type="protein sequence ID" value="MFD1236390.1"/>
    <property type="molecule type" value="Genomic_DNA"/>
</dbReference>
<dbReference type="InterPro" id="IPR029154">
    <property type="entry name" value="HIBADH-like_NADP-bd"/>
</dbReference>
<dbReference type="PIRSF" id="PIRSF000103">
    <property type="entry name" value="HIBADH"/>
    <property type="match status" value="1"/>
</dbReference>
<reference evidence="7" key="1">
    <citation type="journal article" date="2019" name="Int. J. Syst. Evol. Microbiol.">
        <title>The Global Catalogue of Microorganisms (GCM) 10K type strain sequencing project: providing services to taxonomists for standard genome sequencing and annotation.</title>
        <authorList>
            <consortium name="The Broad Institute Genomics Platform"/>
            <consortium name="The Broad Institute Genome Sequencing Center for Infectious Disease"/>
            <person name="Wu L."/>
            <person name="Ma J."/>
        </authorList>
    </citation>
    <scope>NUCLEOTIDE SEQUENCE [LARGE SCALE GENOMIC DNA]</scope>
    <source>
        <strain evidence="7">CCUG 49018</strain>
    </source>
</reference>
<dbReference type="RefSeq" id="WP_013675832.1">
    <property type="nucleotide sequence ID" value="NZ_BAABKS010000043.1"/>
</dbReference>
<evidence type="ECO:0000256" key="1">
    <source>
        <dbReference type="ARBA" id="ARBA00009080"/>
    </source>
</evidence>
<dbReference type="InterPro" id="IPR002204">
    <property type="entry name" value="3-OH-isobutyrate_DH-rel_CS"/>
</dbReference>
<keyword evidence="2 6" id="KW-0560">Oxidoreductase</keyword>
<dbReference type="PANTHER" id="PTHR22981">
    <property type="entry name" value="3-HYDROXYISOBUTYRATE DEHYDROGENASE-RELATED"/>
    <property type="match status" value="1"/>
</dbReference>
<dbReference type="SUPFAM" id="SSF51735">
    <property type="entry name" value="NAD(P)-binding Rossmann-fold domains"/>
    <property type="match status" value="1"/>
</dbReference>
<dbReference type="Proteomes" id="UP001597182">
    <property type="component" value="Unassembled WGS sequence"/>
</dbReference>
<proteinExistence type="inferred from homology"/>
<evidence type="ECO:0000256" key="2">
    <source>
        <dbReference type="ARBA" id="ARBA00023002"/>
    </source>
</evidence>
<name>A0ABW3VPW5_9PSEU</name>
<organism evidence="6 7">
    <name type="scientific">Pseudonocardia benzenivorans</name>
    <dbReference type="NCBI Taxonomy" id="228005"/>
    <lineage>
        <taxon>Bacteria</taxon>
        <taxon>Bacillati</taxon>
        <taxon>Actinomycetota</taxon>
        <taxon>Actinomycetes</taxon>
        <taxon>Pseudonocardiales</taxon>
        <taxon>Pseudonocardiaceae</taxon>
        <taxon>Pseudonocardia</taxon>
    </lineage>
</organism>
<feature type="domain" description="6-phosphogluconate dehydrogenase NADP-binding" evidence="4">
    <location>
        <begin position="10"/>
        <end position="159"/>
    </location>
</feature>
<dbReference type="PANTHER" id="PTHR22981:SF7">
    <property type="entry name" value="3-HYDROXYISOBUTYRATE DEHYDROGENASE, MITOCHONDRIAL"/>
    <property type="match status" value="1"/>
</dbReference>
<evidence type="ECO:0000313" key="6">
    <source>
        <dbReference type="EMBL" id="MFD1236390.1"/>
    </source>
</evidence>
<comment type="similarity">
    <text evidence="1">Belongs to the HIBADH-related family.</text>
</comment>
<dbReference type="PROSITE" id="PS00895">
    <property type="entry name" value="3_HYDROXYISOBUT_DH"/>
    <property type="match status" value="1"/>
</dbReference>
<keyword evidence="3" id="KW-0520">NAD</keyword>
<dbReference type="InterPro" id="IPR036291">
    <property type="entry name" value="NAD(P)-bd_dom_sf"/>
</dbReference>
<evidence type="ECO:0000259" key="4">
    <source>
        <dbReference type="Pfam" id="PF03446"/>
    </source>
</evidence>
<evidence type="ECO:0000256" key="3">
    <source>
        <dbReference type="ARBA" id="ARBA00023027"/>
    </source>
</evidence>
<sequence>MTDPALPAVVGFVGLGRMGTPMAGRLAAGGVVVRAFDSSAAALAGLGDTVTAVGSAAEVAEGASVVILMLPDSGVVESVVDGGLLAALEPGTLLVDMSSSEPLRTRALAARVADAGATLVDAPVSGGVAGARAATMSIMIGADAATAGRLEPLFALMGRPRRVGDVGAGHALKALNNLMSAAHLLASSEALLAGTRFGLDPEVMLEVVNGSSGRSNSTETKWPQHVVTGTFGSGFTAGLMAKDVRIALGLLDATGVEGGVAREVSERWEAAVALLGPDADHTEIVRYLERTGPEERR</sequence>
<dbReference type="SUPFAM" id="SSF48179">
    <property type="entry name" value="6-phosphogluconate dehydrogenase C-terminal domain-like"/>
    <property type="match status" value="1"/>
</dbReference>
<evidence type="ECO:0000313" key="7">
    <source>
        <dbReference type="Proteomes" id="UP001597182"/>
    </source>
</evidence>
<feature type="domain" description="3-hydroxyisobutyrate dehydrogenase-like NAD-binding" evidence="5">
    <location>
        <begin position="167"/>
        <end position="288"/>
    </location>
</feature>
<keyword evidence="7" id="KW-1185">Reference proteome</keyword>
<dbReference type="EC" id="1.1.-.-" evidence="6"/>
<dbReference type="InterPro" id="IPR006115">
    <property type="entry name" value="6PGDH_NADP-bd"/>
</dbReference>
<gene>
    <name evidence="6" type="ORF">ACFQ34_24135</name>
</gene>
<accession>A0ABW3VPW5</accession>
<evidence type="ECO:0000259" key="5">
    <source>
        <dbReference type="Pfam" id="PF14833"/>
    </source>
</evidence>
<dbReference type="Pfam" id="PF14833">
    <property type="entry name" value="NAD_binding_11"/>
    <property type="match status" value="1"/>
</dbReference>
<dbReference type="InterPro" id="IPR008927">
    <property type="entry name" value="6-PGluconate_DH-like_C_sf"/>
</dbReference>
<dbReference type="Pfam" id="PF03446">
    <property type="entry name" value="NAD_binding_2"/>
    <property type="match status" value="1"/>
</dbReference>
<comment type="caution">
    <text evidence="6">The sequence shown here is derived from an EMBL/GenBank/DDBJ whole genome shotgun (WGS) entry which is preliminary data.</text>
</comment>
<dbReference type="InterPro" id="IPR015815">
    <property type="entry name" value="HIBADH-related"/>
</dbReference>
<dbReference type="Gene3D" id="3.40.50.720">
    <property type="entry name" value="NAD(P)-binding Rossmann-like Domain"/>
    <property type="match status" value="1"/>
</dbReference>
<dbReference type="Gene3D" id="1.10.1040.10">
    <property type="entry name" value="N-(1-d-carboxylethyl)-l-norvaline Dehydrogenase, domain 2"/>
    <property type="match status" value="1"/>
</dbReference>
<protein>
    <submittedName>
        <fullName evidence="6">NAD(P)-dependent oxidoreductase</fullName>
        <ecNumber evidence="6">1.1.-.-</ecNumber>
    </submittedName>
</protein>